<keyword evidence="3" id="KW-0804">Transcription</keyword>
<dbReference type="Gene3D" id="1.10.10.10">
    <property type="entry name" value="Winged helix-like DNA-binding domain superfamily/Winged helix DNA-binding domain"/>
    <property type="match status" value="1"/>
</dbReference>
<dbReference type="InterPro" id="IPR036388">
    <property type="entry name" value="WH-like_DNA-bd_sf"/>
</dbReference>
<dbReference type="InterPro" id="IPR050707">
    <property type="entry name" value="HTH_MetabolicPath_Reg"/>
</dbReference>
<sequence length="284" mass="29613">MNAVHAAPSVTPSRAVAPGGTALVPAVTRALSLLERLAGTREPMSLGRLASDLALPKSSVHGLCNTLMSFGYLRRQPDGAFLIGPRVMSLAEAFVAGTDVAREFNALWSEGGAPEETVVLSVLSGGDALYVAVRNSARPLGLAFNVGMRLPAYLTGTGKAMLAFRPLAEVRELVPAGPLARLTKKGAPDVETLLKELALVRRRGYSIDDQGVREGVYSFGAPVFDASGQVVAGVAVCINKALLGASRGKRHQAEALAVAEALTRRLGGEVPALPRARATKGSVR</sequence>
<dbReference type="PROSITE" id="PS51078">
    <property type="entry name" value="ICLR_ED"/>
    <property type="match status" value="1"/>
</dbReference>
<keyword evidence="2" id="KW-0238">DNA-binding</keyword>
<dbReference type="Pfam" id="PF09339">
    <property type="entry name" value="HTH_IclR"/>
    <property type="match status" value="1"/>
</dbReference>
<dbReference type="PANTHER" id="PTHR30136">
    <property type="entry name" value="HELIX-TURN-HELIX TRANSCRIPTIONAL REGULATOR, ICLR FAMILY"/>
    <property type="match status" value="1"/>
</dbReference>
<dbReference type="InterPro" id="IPR036390">
    <property type="entry name" value="WH_DNA-bd_sf"/>
</dbReference>
<dbReference type="Proteomes" id="UP000529637">
    <property type="component" value="Unassembled WGS sequence"/>
</dbReference>
<dbReference type="PROSITE" id="PS51077">
    <property type="entry name" value="HTH_ICLR"/>
    <property type="match status" value="1"/>
</dbReference>
<evidence type="ECO:0000259" key="5">
    <source>
        <dbReference type="PROSITE" id="PS51078"/>
    </source>
</evidence>
<dbReference type="GO" id="GO:0003677">
    <property type="term" value="F:DNA binding"/>
    <property type="evidence" value="ECO:0007669"/>
    <property type="project" value="UniProtKB-KW"/>
</dbReference>
<dbReference type="RefSeq" id="WP_176066137.1">
    <property type="nucleotide sequence ID" value="NZ_JABWMJ010000001.1"/>
</dbReference>
<protein>
    <submittedName>
        <fullName evidence="6">IclR family transcriptional regulator</fullName>
    </submittedName>
</protein>
<dbReference type="InterPro" id="IPR005471">
    <property type="entry name" value="Tscrpt_reg_IclR_N"/>
</dbReference>
<organism evidence="6 7">
    <name type="scientific">Piscinibacter koreensis</name>
    <dbReference type="NCBI Taxonomy" id="2742824"/>
    <lineage>
        <taxon>Bacteria</taxon>
        <taxon>Pseudomonadati</taxon>
        <taxon>Pseudomonadota</taxon>
        <taxon>Betaproteobacteria</taxon>
        <taxon>Burkholderiales</taxon>
        <taxon>Sphaerotilaceae</taxon>
        <taxon>Piscinibacter</taxon>
    </lineage>
</organism>
<dbReference type="Gene3D" id="3.30.450.40">
    <property type="match status" value="1"/>
</dbReference>
<feature type="domain" description="IclR-ED" evidence="5">
    <location>
        <begin position="86"/>
        <end position="268"/>
    </location>
</feature>
<dbReference type="EMBL" id="JABWMJ010000001">
    <property type="protein sequence ID" value="NUZ04862.1"/>
    <property type="molecule type" value="Genomic_DNA"/>
</dbReference>
<comment type="caution">
    <text evidence="6">The sequence shown here is derived from an EMBL/GenBank/DDBJ whole genome shotgun (WGS) entry which is preliminary data.</text>
</comment>
<dbReference type="SMART" id="SM00346">
    <property type="entry name" value="HTH_ICLR"/>
    <property type="match status" value="1"/>
</dbReference>
<evidence type="ECO:0000256" key="1">
    <source>
        <dbReference type="ARBA" id="ARBA00023015"/>
    </source>
</evidence>
<reference evidence="6 7" key="1">
    <citation type="submission" date="2020-06" db="EMBL/GenBank/DDBJ databases">
        <title>Schlegella sp. ID0723 isolated from air conditioner.</title>
        <authorList>
            <person name="Kim D.Y."/>
            <person name="Kim D.-U."/>
        </authorList>
    </citation>
    <scope>NUCLEOTIDE SEQUENCE [LARGE SCALE GENOMIC DNA]</scope>
    <source>
        <strain evidence="6 7">ID0723</strain>
    </source>
</reference>
<dbReference type="GO" id="GO:0045892">
    <property type="term" value="P:negative regulation of DNA-templated transcription"/>
    <property type="evidence" value="ECO:0007669"/>
    <property type="project" value="TreeGrafter"/>
</dbReference>
<evidence type="ECO:0000313" key="6">
    <source>
        <dbReference type="EMBL" id="NUZ04862.1"/>
    </source>
</evidence>
<dbReference type="Pfam" id="PF01614">
    <property type="entry name" value="IclR_C"/>
    <property type="match status" value="1"/>
</dbReference>
<gene>
    <name evidence="6" type="ORF">HQN59_03715</name>
</gene>
<keyword evidence="7" id="KW-1185">Reference proteome</keyword>
<name>A0A7Y6TVF3_9BURK</name>
<evidence type="ECO:0000259" key="4">
    <source>
        <dbReference type="PROSITE" id="PS51077"/>
    </source>
</evidence>
<dbReference type="InterPro" id="IPR029016">
    <property type="entry name" value="GAF-like_dom_sf"/>
</dbReference>
<evidence type="ECO:0000256" key="2">
    <source>
        <dbReference type="ARBA" id="ARBA00023125"/>
    </source>
</evidence>
<dbReference type="AlphaFoldDB" id="A0A7Y6TVF3"/>
<feature type="domain" description="HTH iclR-type" evidence="4">
    <location>
        <begin position="24"/>
        <end position="85"/>
    </location>
</feature>
<dbReference type="PANTHER" id="PTHR30136:SF24">
    <property type="entry name" value="HTH-TYPE TRANSCRIPTIONAL REPRESSOR ALLR"/>
    <property type="match status" value="1"/>
</dbReference>
<accession>A0A7Y6TVF3</accession>
<evidence type="ECO:0000256" key="3">
    <source>
        <dbReference type="ARBA" id="ARBA00023163"/>
    </source>
</evidence>
<dbReference type="GO" id="GO:0003700">
    <property type="term" value="F:DNA-binding transcription factor activity"/>
    <property type="evidence" value="ECO:0007669"/>
    <property type="project" value="TreeGrafter"/>
</dbReference>
<dbReference type="InterPro" id="IPR014757">
    <property type="entry name" value="Tscrpt_reg_IclR_C"/>
</dbReference>
<dbReference type="SUPFAM" id="SSF55781">
    <property type="entry name" value="GAF domain-like"/>
    <property type="match status" value="1"/>
</dbReference>
<dbReference type="SUPFAM" id="SSF46785">
    <property type="entry name" value="Winged helix' DNA-binding domain"/>
    <property type="match status" value="1"/>
</dbReference>
<evidence type="ECO:0000313" key="7">
    <source>
        <dbReference type="Proteomes" id="UP000529637"/>
    </source>
</evidence>
<proteinExistence type="predicted"/>
<keyword evidence="1" id="KW-0805">Transcription regulation</keyword>